<evidence type="ECO:0000259" key="1">
    <source>
        <dbReference type="PROSITE" id="PS50011"/>
    </source>
</evidence>
<proteinExistence type="predicted"/>
<dbReference type="InterPro" id="IPR000719">
    <property type="entry name" value="Prot_kinase_dom"/>
</dbReference>
<dbReference type="PROSITE" id="PS50011">
    <property type="entry name" value="PROTEIN_KINASE_DOM"/>
    <property type="match status" value="1"/>
</dbReference>
<sequence length="152" mass="17102">MARECPIEGENWPADYVILLTIGRGYGGEVLLAVSWENLNSGWYGGEGLLPMSSADVDNILNQVCAVKQYSTETDFVTPLGNIQAPKEIKSLQQLRHDDRKPCIRQMLESLLADFLRRHEAVPDALMCHAFIQIVEALRFFHGQNPPIIHLD</sequence>
<dbReference type="GO" id="GO:0005524">
    <property type="term" value="F:ATP binding"/>
    <property type="evidence" value="ECO:0007669"/>
    <property type="project" value="InterPro"/>
</dbReference>
<dbReference type="SUPFAM" id="SSF56112">
    <property type="entry name" value="Protein kinase-like (PK-like)"/>
    <property type="match status" value="1"/>
</dbReference>
<name>A0A1Y1ZX81_9PLEO</name>
<dbReference type="EMBL" id="MCFA01000033">
    <property type="protein sequence ID" value="ORY14375.1"/>
    <property type="molecule type" value="Genomic_DNA"/>
</dbReference>
<reference evidence="2 3" key="1">
    <citation type="submission" date="2016-07" db="EMBL/GenBank/DDBJ databases">
        <title>Pervasive Adenine N6-methylation of Active Genes in Fungi.</title>
        <authorList>
            <consortium name="DOE Joint Genome Institute"/>
            <person name="Mondo S.J."/>
            <person name="Dannebaum R.O."/>
            <person name="Kuo R.C."/>
            <person name="Labutti K."/>
            <person name="Haridas S."/>
            <person name="Kuo A."/>
            <person name="Salamov A."/>
            <person name="Ahrendt S.R."/>
            <person name="Lipzen A."/>
            <person name="Sullivan W."/>
            <person name="Andreopoulos W.B."/>
            <person name="Clum A."/>
            <person name="Lindquist E."/>
            <person name="Daum C."/>
            <person name="Ramamoorthy G.K."/>
            <person name="Gryganskyi A."/>
            <person name="Culley D."/>
            <person name="Magnuson J.K."/>
            <person name="James T.Y."/>
            <person name="O'Malley M.A."/>
            <person name="Stajich J.E."/>
            <person name="Spatafora J.W."/>
            <person name="Visel A."/>
            <person name="Grigoriev I.V."/>
        </authorList>
    </citation>
    <scope>NUCLEOTIDE SEQUENCE [LARGE SCALE GENOMIC DNA]</scope>
    <source>
        <strain evidence="2 3">CBS 115471</strain>
    </source>
</reference>
<keyword evidence="3" id="KW-1185">Reference proteome</keyword>
<dbReference type="AlphaFoldDB" id="A0A1Y1ZX81"/>
<evidence type="ECO:0000313" key="2">
    <source>
        <dbReference type="EMBL" id="ORY14375.1"/>
    </source>
</evidence>
<dbReference type="InterPro" id="IPR011009">
    <property type="entry name" value="Kinase-like_dom_sf"/>
</dbReference>
<accession>A0A1Y1ZX81</accession>
<dbReference type="GO" id="GO:0004672">
    <property type="term" value="F:protein kinase activity"/>
    <property type="evidence" value="ECO:0007669"/>
    <property type="project" value="InterPro"/>
</dbReference>
<feature type="domain" description="Protein kinase" evidence="1">
    <location>
        <begin position="16"/>
        <end position="152"/>
    </location>
</feature>
<comment type="caution">
    <text evidence="2">The sequence shown here is derived from an EMBL/GenBank/DDBJ whole genome shotgun (WGS) entry which is preliminary data.</text>
</comment>
<protein>
    <recommendedName>
        <fullName evidence="1">Protein kinase domain-containing protein</fullName>
    </recommendedName>
</protein>
<evidence type="ECO:0000313" key="3">
    <source>
        <dbReference type="Proteomes" id="UP000193144"/>
    </source>
</evidence>
<dbReference type="Gene3D" id="1.10.510.10">
    <property type="entry name" value="Transferase(Phosphotransferase) domain 1"/>
    <property type="match status" value="1"/>
</dbReference>
<gene>
    <name evidence="2" type="ORF">BCR34DRAFT_585779</name>
</gene>
<organism evidence="2 3">
    <name type="scientific">Clohesyomyces aquaticus</name>
    <dbReference type="NCBI Taxonomy" id="1231657"/>
    <lineage>
        <taxon>Eukaryota</taxon>
        <taxon>Fungi</taxon>
        <taxon>Dikarya</taxon>
        <taxon>Ascomycota</taxon>
        <taxon>Pezizomycotina</taxon>
        <taxon>Dothideomycetes</taxon>
        <taxon>Pleosporomycetidae</taxon>
        <taxon>Pleosporales</taxon>
        <taxon>Lindgomycetaceae</taxon>
        <taxon>Clohesyomyces</taxon>
    </lineage>
</organism>
<dbReference type="Proteomes" id="UP000193144">
    <property type="component" value="Unassembled WGS sequence"/>
</dbReference>